<dbReference type="Proteomes" id="UP001275084">
    <property type="component" value="Unassembled WGS sequence"/>
</dbReference>
<reference evidence="1" key="2">
    <citation type="submission" date="2023-06" db="EMBL/GenBank/DDBJ databases">
        <authorList>
            <consortium name="Lawrence Berkeley National Laboratory"/>
            <person name="Haridas S."/>
            <person name="Hensen N."/>
            <person name="Bonometti L."/>
            <person name="Westerberg I."/>
            <person name="Brannstrom I.O."/>
            <person name="Guillou S."/>
            <person name="Cros-Aarteil S."/>
            <person name="Calhoun S."/>
            <person name="Kuo A."/>
            <person name="Mondo S."/>
            <person name="Pangilinan J."/>
            <person name="Riley R."/>
            <person name="Labutti K."/>
            <person name="Andreopoulos B."/>
            <person name="Lipzen A."/>
            <person name="Chen C."/>
            <person name="Yanf M."/>
            <person name="Daum C."/>
            <person name="Ng V."/>
            <person name="Clum A."/>
            <person name="Steindorff A."/>
            <person name="Ohm R."/>
            <person name="Martin F."/>
            <person name="Silar P."/>
            <person name="Natvig D."/>
            <person name="Lalanne C."/>
            <person name="Gautier V."/>
            <person name="Ament-Velasquez S.L."/>
            <person name="Kruys A."/>
            <person name="Hutchinson M.I."/>
            <person name="Powell A.J."/>
            <person name="Barry K."/>
            <person name="Miller A.N."/>
            <person name="Grigoriev I.V."/>
            <person name="Debuchy R."/>
            <person name="Gladieux P."/>
            <person name="Thoren M.H."/>
            <person name="Johannesson H."/>
        </authorList>
    </citation>
    <scope>NUCLEOTIDE SEQUENCE</scope>
    <source>
        <strain evidence="1">CBS 955.72</strain>
    </source>
</reference>
<gene>
    <name evidence="1" type="ORF">B0T25DRAFT_598025</name>
</gene>
<reference evidence="1" key="1">
    <citation type="journal article" date="2023" name="Mol. Phylogenet. Evol.">
        <title>Genome-scale phylogeny and comparative genomics of the fungal order Sordariales.</title>
        <authorList>
            <person name="Hensen N."/>
            <person name="Bonometti L."/>
            <person name="Westerberg I."/>
            <person name="Brannstrom I.O."/>
            <person name="Guillou S."/>
            <person name="Cros-Aarteil S."/>
            <person name="Calhoun S."/>
            <person name="Haridas S."/>
            <person name="Kuo A."/>
            <person name="Mondo S."/>
            <person name="Pangilinan J."/>
            <person name="Riley R."/>
            <person name="LaButti K."/>
            <person name="Andreopoulos B."/>
            <person name="Lipzen A."/>
            <person name="Chen C."/>
            <person name="Yan M."/>
            <person name="Daum C."/>
            <person name="Ng V."/>
            <person name="Clum A."/>
            <person name="Steindorff A."/>
            <person name="Ohm R.A."/>
            <person name="Martin F."/>
            <person name="Silar P."/>
            <person name="Natvig D.O."/>
            <person name="Lalanne C."/>
            <person name="Gautier V."/>
            <person name="Ament-Velasquez S.L."/>
            <person name="Kruys A."/>
            <person name="Hutchinson M.I."/>
            <person name="Powell A.J."/>
            <person name="Barry K."/>
            <person name="Miller A.N."/>
            <person name="Grigoriev I.V."/>
            <person name="Debuchy R."/>
            <person name="Gladieux P."/>
            <person name="Hiltunen Thoren M."/>
            <person name="Johannesson H."/>
        </authorList>
    </citation>
    <scope>NUCLEOTIDE SEQUENCE</scope>
    <source>
        <strain evidence="1">CBS 955.72</strain>
    </source>
</reference>
<evidence type="ECO:0000313" key="2">
    <source>
        <dbReference type="Proteomes" id="UP001275084"/>
    </source>
</evidence>
<proteinExistence type="predicted"/>
<name>A0AAJ0ML18_9PEZI</name>
<dbReference type="EMBL" id="JAUIQD010000001">
    <property type="protein sequence ID" value="KAK3364173.1"/>
    <property type="molecule type" value="Genomic_DNA"/>
</dbReference>
<evidence type="ECO:0000313" key="1">
    <source>
        <dbReference type="EMBL" id="KAK3364173.1"/>
    </source>
</evidence>
<keyword evidence="2" id="KW-1185">Reference proteome</keyword>
<sequence>MTTLTLGSISVYIPAWTTSVNLGSLPTTSFPTDCLASIWDLHQKGLGLPWSYNTQGCTVRTCCPSGNFYTENWAWMTSYYSPGLACPAKYRKCPPPPSPSTISSQPGETIAFCCPTSYTCPDTTPGPDHIYFACHTKLSTSTSVIILNNIFNQKTLSTQTHTIQTG</sequence>
<organism evidence="1 2">
    <name type="scientific">Lasiosphaeria hispida</name>
    <dbReference type="NCBI Taxonomy" id="260671"/>
    <lineage>
        <taxon>Eukaryota</taxon>
        <taxon>Fungi</taxon>
        <taxon>Dikarya</taxon>
        <taxon>Ascomycota</taxon>
        <taxon>Pezizomycotina</taxon>
        <taxon>Sordariomycetes</taxon>
        <taxon>Sordariomycetidae</taxon>
        <taxon>Sordariales</taxon>
        <taxon>Lasiosphaeriaceae</taxon>
        <taxon>Lasiosphaeria</taxon>
    </lineage>
</organism>
<comment type="caution">
    <text evidence="1">The sequence shown here is derived from an EMBL/GenBank/DDBJ whole genome shotgun (WGS) entry which is preliminary data.</text>
</comment>
<protein>
    <submittedName>
        <fullName evidence="1">Uncharacterized protein</fullName>
    </submittedName>
</protein>
<accession>A0AAJ0ML18</accession>
<dbReference type="AlphaFoldDB" id="A0AAJ0ML18"/>